<evidence type="ECO:0000256" key="3">
    <source>
        <dbReference type="ARBA" id="ARBA00022840"/>
    </source>
</evidence>
<dbReference type="EC" id="3.6.4.13" evidence="5"/>
<dbReference type="SMART" id="SM00487">
    <property type="entry name" value="DEXDc"/>
    <property type="match status" value="1"/>
</dbReference>
<feature type="domain" description="Helicase ATP-binding" evidence="7">
    <location>
        <begin position="421"/>
        <end position="650"/>
    </location>
</feature>
<dbReference type="Pfam" id="PF00270">
    <property type="entry name" value="DEAD"/>
    <property type="match status" value="1"/>
</dbReference>
<dbReference type="InterPro" id="IPR014001">
    <property type="entry name" value="Helicase_ATP-bd"/>
</dbReference>
<protein>
    <recommendedName>
        <fullName evidence="5">ATP-dependent RNA helicase</fullName>
        <ecNumber evidence="5">3.6.4.13</ecNumber>
    </recommendedName>
</protein>
<feature type="compositionally biased region" description="Basic and acidic residues" evidence="6">
    <location>
        <begin position="26"/>
        <end position="42"/>
    </location>
</feature>
<comment type="function">
    <text evidence="5">RNA helicase.</text>
</comment>
<evidence type="ECO:0000256" key="6">
    <source>
        <dbReference type="SAM" id="MobiDB-lite"/>
    </source>
</evidence>
<dbReference type="InterPro" id="IPR001650">
    <property type="entry name" value="Helicase_C-like"/>
</dbReference>
<keyword evidence="4 5" id="KW-0694">RNA-binding</keyword>
<dbReference type="InterPro" id="IPR027417">
    <property type="entry name" value="P-loop_NTPase"/>
</dbReference>
<feature type="compositionally biased region" description="Basic and acidic residues" evidence="6">
    <location>
        <begin position="66"/>
        <end position="83"/>
    </location>
</feature>
<dbReference type="AlphaFoldDB" id="A0ABD1YTM9"/>
<feature type="region of interest" description="Disordered" evidence="6">
    <location>
        <begin position="1"/>
        <end position="112"/>
    </location>
</feature>
<evidence type="ECO:0000256" key="4">
    <source>
        <dbReference type="ARBA" id="ARBA00022884"/>
    </source>
</evidence>
<keyword evidence="3 5" id="KW-0067">ATP-binding</keyword>
<evidence type="ECO:0000256" key="1">
    <source>
        <dbReference type="ARBA" id="ARBA00022741"/>
    </source>
</evidence>
<feature type="compositionally biased region" description="Basic and acidic residues" evidence="6">
    <location>
        <begin position="312"/>
        <end position="329"/>
    </location>
</feature>
<dbReference type="GO" id="GO:0005524">
    <property type="term" value="F:ATP binding"/>
    <property type="evidence" value="ECO:0007669"/>
    <property type="project" value="UniProtKB-UniRule"/>
</dbReference>
<dbReference type="Pfam" id="PF00271">
    <property type="entry name" value="Helicase_C"/>
    <property type="match status" value="1"/>
</dbReference>
<evidence type="ECO:0000313" key="9">
    <source>
        <dbReference type="EMBL" id="KAL2634035.1"/>
    </source>
</evidence>
<gene>
    <name evidence="9" type="ORF">R1flu_005514</name>
</gene>
<dbReference type="PROSITE" id="PS51192">
    <property type="entry name" value="HELICASE_ATP_BIND_1"/>
    <property type="match status" value="1"/>
</dbReference>
<keyword evidence="5" id="KW-0347">Helicase</keyword>
<evidence type="ECO:0000256" key="5">
    <source>
        <dbReference type="RuleBase" id="RU365068"/>
    </source>
</evidence>
<dbReference type="InterPro" id="IPR011545">
    <property type="entry name" value="DEAD/DEAH_box_helicase_dom"/>
</dbReference>
<name>A0ABD1YTM9_9MARC</name>
<feature type="region of interest" description="Disordered" evidence="6">
    <location>
        <begin position="134"/>
        <end position="329"/>
    </location>
</feature>
<dbReference type="GO" id="GO:0003724">
    <property type="term" value="F:RNA helicase activity"/>
    <property type="evidence" value="ECO:0007669"/>
    <property type="project" value="UniProtKB-EC"/>
</dbReference>
<feature type="compositionally biased region" description="Basic residues" evidence="6">
    <location>
        <begin position="228"/>
        <end position="237"/>
    </location>
</feature>
<comment type="catalytic activity">
    <reaction evidence="5">
        <text>ATP + H2O = ADP + phosphate + H(+)</text>
        <dbReference type="Rhea" id="RHEA:13065"/>
        <dbReference type="ChEBI" id="CHEBI:15377"/>
        <dbReference type="ChEBI" id="CHEBI:15378"/>
        <dbReference type="ChEBI" id="CHEBI:30616"/>
        <dbReference type="ChEBI" id="CHEBI:43474"/>
        <dbReference type="ChEBI" id="CHEBI:456216"/>
        <dbReference type="EC" id="3.6.4.13"/>
    </reaction>
</comment>
<dbReference type="PROSITE" id="PS51194">
    <property type="entry name" value="HELICASE_CTER"/>
    <property type="match status" value="1"/>
</dbReference>
<dbReference type="Gene3D" id="3.40.50.300">
    <property type="entry name" value="P-loop containing nucleotide triphosphate hydrolases"/>
    <property type="match status" value="2"/>
</dbReference>
<comment type="similarity">
    <text evidence="5">Belongs to the DEAD box helicase family.</text>
</comment>
<feature type="compositionally biased region" description="Basic residues" evidence="6">
    <location>
        <begin position="278"/>
        <end position="289"/>
    </location>
</feature>
<dbReference type="GO" id="GO:0003723">
    <property type="term" value="F:RNA binding"/>
    <property type="evidence" value="ECO:0007669"/>
    <property type="project" value="UniProtKB-UniRule"/>
</dbReference>
<evidence type="ECO:0000256" key="2">
    <source>
        <dbReference type="ARBA" id="ARBA00022801"/>
    </source>
</evidence>
<keyword evidence="2 5" id="KW-0378">Hydrolase</keyword>
<dbReference type="GO" id="GO:0016787">
    <property type="term" value="F:hydrolase activity"/>
    <property type="evidence" value="ECO:0007669"/>
    <property type="project" value="UniProtKB-KW"/>
</dbReference>
<organism evidence="9 10">
    <name type="scientific">Riccia fluitans</name>
    <dbReference type="NCBI Taxonomy" id="41844"/>
    <lineage>
        <taxon>Eukaryota</taxon>
        <taxon>Viridiplantae</taxon>
        <taxon>Streptophyta</taxon>
        <taxon>Embryophyta</taxon>
        <taxon>Marchantiophyta</taxon>
        <taxon>Marchantiopsida</taxon>
        <taxon>Marchantiidae</taxon>
        <taxon>Marchantiales</taxon>
        <taxon>Ricciaceae</taxon>
        <taxon>Riccia</taxon>
    </lineage>
</organism>
<evidence type="ECO:0000313" key="10">
    <source>
        <dbReference type="Proteomes" id="UP001605036"/>
    </source>
</evidence>
<dbReference type="CDD" id="cd17956">
    <property type="entry name" value="DEADc_DDX51"/>
    <property type="match status" value="1"/>
</dbReference>
<keyword evidence="1 5" id="KW-0547">Nucleotide-binding</keyword>
<dbReference type="SUPFAM" id="SSF52540">
    <property type="entry name" value="P-loop containing nucleoside triphosphate hydrolases"/>
    <property type="match status" value="1"/>
</dbReference>
<feature type="region of interest" description="Disordered" evidence="6">
    <location>
        <begin position="850"/>
        <end position="873"/>
    </location>
</feature>
<feature type="domain" description="Helicase C-terminal" evidence="8">
    <location>
        <begin position="680"/>
        <end position="831"/>
    </location>
</feature>
<accession>A0ABD1YTM9</accession>
<dbReference type="PANTHER" id="PTHR24031">
    <property type="entry name" value="RNA HELICASE"/>
    <property type="match status" value="1"/>
</dbReference>
<comment type="domain">
    <text evidence="5">The Q motif is unique to and characteristic of the DEAD box family of RNA helicases and controls ATP binding and hydrolysis.</text>
</comment>
<dbReference type="EMBL" id="JBHFFA010000003">
    <property type="protein sequence ID" value="KAL2634035.1"/>
    <property type="molecule type" value="Genomic_DNA"/>
</dbReference>
<sequence>MFHVERWHGTGGGSQKNVSPLSLERLNAKARERAAALKREKAQSSSPAEALPAPVLSKQGDQLITDDSKDAAEIRSKPDHVVQEKQYVSGQTEAEKKKEKKRKNRLEQDVDILEVPDSSKKVRKVKKVKVFEVTEENAASPEVGKEQYVRKEKVLKEKEANGSLPEAPNESENVRKVKKEKLSQETEDGGSSKASDQAEKVRKVKKAGVCQDSEENAVIAEPPDSAGKLRKHKKSKKSTPDEAKGTPEDSINPAAAVEASTEKIVSDLVEATGSKIEKNRKKEKLKKRERGSLESAGFSEQSEYEGGSKPLQYRDDNAGIADRGNEDTGSRLAEISASEPDFSAIERDVERVLGRDTVAPDEPKDKGPVLPWMRDPLEIDTYTAIPLAQVPSLDIRLREALSKSGIKTLFPVQLAVWYETVGPGLCERDVCVSSPTGSGKTLAYALPIVQKLSTRVLRLLRALIVLPTRDLAAQVKAVFDNIAPAVGLSVGLAIGQTSIMAEAAELVKFRETMIHSFGNGESPDTAFAESNVDILVATPGRLMDHLRNTKGFTVEHLQFLVVDETDRLLRQAYQDWLPNVLAAAVHDPAESGLGLSSRNYVPGLVRTLRRSLHRGRGPAVPRLMKMVLSATLTRDPAKIGQLDLYRPIYVAPGTVGNRYQLPEQLKSFRIVCKAGEKPLYLVALLQQLFNQPTIVFTASVVATHRLYTLLNSFKGLTLKVVEYSSLQHQQARSNSLAKFRNGQANVLIASDAMTRGMDVEGVANVVNYDMPVYAKTYVHRVGRTARAGQPGSAFTLLRKEEVRHFKLMLQKVDNSKCKDYSVRGSATEELYEAYVEALEKLKQIAADEAGSTSVGRTMNDGEQEATGPDELFM</sequence>
<evidence type="ECO:0000259" key="8">
    <source>
        <dbReference type="PROSITE" id="PS51194"/>
    </source>
</evidence>
<feature type="compositionally biased region" description="Basic and acidic residues" evidence="6">
    <location>
        <begin position="238"/>
        <end position="247"/>
    </location>
</feature>
<dbReference type="CDD" id="cd18787">
    <property type="entry name" value="SF2_C_DEAD"/>
    <property type="match status" value="1"/>
</dbReference>
<comment type="caution">
    <text evidence="9">The sequence shown here is derived from an EMBL/GenBank/DDBJ whole genome shotgun (WGS) entry which is preliminary data.</text>
</comment>
<dbReference type="Proteomes" id="UP001605036">
    <property type="component" value="Unassembled WGS sequence"/>
</dbReference>
<feature type="compositionally biased region" description="Basic and acidic residues" evidence="6">
    <location>
        <begin position="143"/>
        <end position="160"/>
    </location>
</feature>
<keyword evidence="10" id="KW-1185">Reference proteome</keyword>
<reference evidence="9 10" key="1">
    <citation type="submission" date="2024-09" db="EMBL/GenBank/DDBJ databases">
        <title>Chromosome-scale assembly of Riccia fluitans.</title>
        <authorList>
            <person name="Paukszto L."/>
            <person name="Sawicki J."/>
            <person name="Karawczyk K."/>
            <person name="Piernik-Szablinska J."/>
            <person name="Szczecinska M."/>
            <person name="Mazdziarz M."/>
        </authorList>
    </citation>
    <scope>NUCLEOTIDE SEQUENCE [LARGE SCALE GENOMIC DNA]</scope>
    <source>
        <strain evidence="9">Rf_01</strain>
        <tissue evidence="9">Aerial parts of the thallus</tissue>
    </source>
</reference>
<evidence type="ECO:0000259" key="7">
    <source>
        <dbReference type="PROSITE" id="PS51192"/>
    </source>
</evidence>
<proteinExistence type="inferred from homology"/>
<dbReference type="SMART" id="SM00490">
    <property type="entry name" value="HELICc"/>
    <property type="match status" value="1"/>
</dbReference>
<feature type="compositionally biased region" description="Basic and acidic residues" evidence="6">
    <location>
        <begin position="172"/>
        <end position="184"/>
    </location>
</feature>